<dbReference type="GO" id="GO:0004674">
    <property type="term" value="F:protein serine/threonine kinase activity"/>
    <property type="evidence" value="ECO:0007669"/>
    <property type="project" value="UniProtKB-KW"/>
</dbReference>
<dbReference type="GO" id="GO:0005524">
    <property type="term" value="F:ATP binding"/>
    <property type="evidence" value="ECO:0007669"/>
    <property type="project" value="UniProtKB-UniRule"/>
</dbReference>
<feature type="compositionally biased region" description="Low complexity" evidence="6">
    <location>
        <begin position="443"/>
        <end position="465"/>
    </location>
</feature>
<feature type="region of interest" description="Disordered" evidence="6">
    <location>
        <begin position="302"/>
        <end position="326"/>
    </location>
</feature>
<dbReference type="InterPro" id="IPR017441">
    <property type="entry name" value="Protein_kinase_ATP_BS"/>
</dbReference>
<feature type="domain" description="Protein kinase" evidence="8">
    <location>
        <begin position="5"/>
        <end position="277"/>
    </location>
</feature>
<proteinExistence type="predicted"/>
<evidence type="ECO:0000256" key="7">
    <source>
        <dbReference type="SAM" id="Phobius"/>
    </source>
</evidence>
<dbReference type="Gene3D" id="1.10.510.10">
    <property type="entry name" value="Transferase(Phosphotransferase) domain 1"/>
    <property type="match status" value="1"/>
</dbReference>
<evidence type="ECO:0000313" key="9">
    <source>
        <dbReference type="EMBL" id="MBR7833066.1"/>
    </source>
</evidence>
<dbReference type="SMART" id="SM00220">
    <property type="entry name" value="S_TKc"/>
    <property type="match status" value="1"/>
</dbReference>
<feature type="binding site" evidence="5">
    <location>
        <position position="44"/>
    </location>
    <ligand>
        <name>ATP</name>
        <dbReference type="ChEBI" id="CHEBI:30616"/>
    </ligand>
</feature>
<dbReference type="CDD" id="cd14014">
    <property type="entry name" value="STKc_PknB_like"/>
    <property type="match status" value="1"/>
</dbReference>
<feature type="transmembrane region" description="Helical" evidence="7">
    <location>
        <begin position="375"/>
        <end position="395"/>
    </location>
</feature>
<dbReference type="PANTHER" id="PTHR43289">
    <property type="entry name" value="MITOGEN-ACTIVATED PROTEIN KINASE KINASE KINASE 20-RELATED"/>
    <property type="match status" value="1"/>
</dbReference>
<dbReference type="RefSeq" id="WP_212527586.1">
    <property type="nucleotide sequence ID" value="NZ_JAGSOG010000021.1"/>
</dbReference>
<name>A0A941ISB4_9ACTN</name>
<gene>
    <name evidence="9" type="ORF">KDL01_07315</name>
</gene>
<dbReference type="AlphaFoldDB" id="A0A941ISB4"/>
<dbReference type="Proteomes" id="UP000675781">
    <property type="component" value="Unassembled WGS sequence"/>
</dbReference>
<sequence length="609" mass="61415">MVGRYRIHALLGVGGMGRVYLGSTPAGPGANRGGSAPATWAAVKVIRPDLADDPDFRRRFARELEAVGRVSTPYAAALVHGEPRAQQPWMATEFVPGVALGDAVRQGSALPDPAVWRLAADLGSALVAVHQADLVHRDVKPSNVILGTEGAKIIDFGVAHASDLSQLTATGLNVGTPSYMAPEQAKSGEVTPASDIFSLGVLLYFAATGKLPFGEGGTAEVLFRVVYEEPDFDSLARVSPALRELVLRCLGKDPLSRPNAAGVVAQTQAAATAGAWVPGRFAQWPAALAERIAERTRAAGRTLPELADLPEPPKPAEPAPAPHRPDFDPQALVIPVPPALPPDELQTVLVDNRPGGNRVGDALTRPGRARTRGRIVVGAAAVTVVVLGVAAMLVWGPGGGSGAGGDKVDALTGTSAVIPGGGASLGEASGTASAFPSGSISPSATVRPSGSPSSSGSAGPASSAASAASSAAGGGVVNGSSSSAAAPGGGAGGSTTTSAAAAPTSAKATTASPTASPVNTGCSGWDAVEQGSEYGYGSGNGSWNLYIGPYSACATTGFTAAHGDRLRLWCYVTNAYGNEWTYVQDTVNDKYGWISDSNFVGAVGASNRC</sequence>
<evidence type="ECO:0000256" key="5">
    <source>
        <dbReference type="PROSITE-ProRule" id="PRU10141"/>
    </source>
</evidence>
<keyword evidence="10" id="KW-1185">Reference proteome</keyword>
<dbReference type="InterPro" id="IPR011009">
    <property type="entry name" value="Kinase-like_dom_sf"/>
</dbReference>
<dbReference type="PROSITE" id="PS00108">
    <property type="entry name" value="PROTEIN_KINASE_ST"/>
    <property type="match status" value="1"/>
</dbReference>
<dbReference type="PANTHER" id="PTHR43289:SF34">
    <property type="entry name" value="SERINE_THREONINE-PROTEIN KINASE YBDM-RELATED"/>
    <property type="match status" value="1"/>
</dbReference>
<dbReference type="PROSITE" id="PS00107">
    <property type="entry name" value="PROTEIN_KINASE_ATP"/>
    <property type="match status" value="1"/>
</dbReference>
<evidence type="ECO:0000256" key="3">
    <source>
        <dbReference type="ARBA" id="ARBA00022777"/>
    </source>
</evidence>
<keyword evidence="7" id="KW-0812">Transmembrane</keyword>
<dbReference type="PROSITE" id="PS50011">
    <property type="entry name" value="PROTEIN_KINASE_DOM"/>
    <property type="match status" value="1"/>
</dbReference>
<feature type="compositionally biased region" description="Pro residues" evidence="6">
    <location>
        <begin position="310"/>
        <end position="322"/>
    </location>
</feature>
<feature type="region of interest" description="Disordered" evidence="6">
    <location>
        <begin position="478"/>
        <end position="499"/>
    </location>
</feature>
<keyword evidence="4 5" id="KW-0067">ATP-binding</keyword>
<dbReference type="Gene3D" id="3.30.200.20">
    <property type="entry name" value="Phosphorylase Kinase, domain 1"/>
    <property type="match status" value="1"/>
</dbReference>
<comment type="caution">
    <text evidence="9">The sequence shown here is derived from an EMBL/GenBank/DDBJ whole genome shotgun (WGS) entry which is preliminary data.</text>
</comment>
<evidence type="ECO:0000313" key="10">
    <source>
        <dbReference type="Proteomes" id="UP000675781"/>
    </source>
</evidence>
<organism evidence="9 10">
    <name type="scientific">Actinospica durhamensis</name>
    <dbReference type="NCBI Taxonomy" id="1508375"/>
    <lineage>
        <taxon>Bacteria</taxon>
        <taxon>Bacillati</taxon>
        <taxon>Actinomycetota</taxon>
        <taxon>Actinomycetes</taxon>
        <taxon>Catenulisporales</taxon>
        <taxon>Actinospicaceae</taxon>
        <taxon>Actinospica</taxon>
    </lineage>
</organism>
<feature type="compositionally biased region" description="Polar residues" evidence="6">
    <location>
        <begin position="430"/>
        <end position="442"/>
    </location>
</feature>
<keyword evidence="9" id="KW-0723">Serine/threonine-protein kinase</keyword>
<protein>
    <submittedName>
        <fullName evidence="9">Serine/threonine protein kinase</fullName>
    </submittedName>
</protein>
<evidence type="ECO:0000256" key="6">
    <source>
        <dbReference type="SAM" id="MobiDB-lite"/>
    </source>
</evidence>
<evidence type="ECO:0000256" key="4">
    <source>
        <dbReference type="ARBA" id="ARBA00022840"/>
    </source>
</evidence>
<keyword evidence="7" id="KW-0472">Membrane</keyword>
<keyword evidence="7" id="KW-1133">Transmembrane helix</keyword>
<dbReference type="EMBL" id="JAGSOG010000021">
    <property type="protein sequence ID" value="MBR7833066.1"/>
    <property type="molecule type" value="Genomic_DNA"/>
</dbReference>
<dbReference type="InterPro" id="IPR008271">
    <property type="entry name" value="Ser/Thr_kinase_AS"/>
</dbReference>
<dbReference type="SUPFAM" id="SSF56112">
    <property type="entry name" value="Protein kinase-like (PK-like)"/>
    <property type="match status" value="1"/>
</dbReference>
<feature type="region of interest" description="Disordered" evidence="6">
    <location>
        <begin position="427"/>
        <end position="465"/>
    </location>
</feature>
<reference evidence="9" key="1">
    <citation type="submission" date="2021-04" db="EMBL/GenBank/DDBJ databases">
        <title>Genome based classification of Actinospica acidithermotolerans sp. nov., an actinobacterium isolated from an Indonesian hot spring.</title>
        <authorList>
            <person name="Kusuma A.B."/>
            <person name="Putra K.E."/>
            <person name="Nafisah S."/>
            <person name="Loh J."/>
            <person name="Nouioui I."/>
            <person name="Goodfellow M."/>
        </authorList>
    </citation>
    <scope>NUCLEOTIDE SEQUENCE</scope>
    <source>
        <strain evidence="9">CSCA 57</strain>
    </source>
</reference>
<keyword evidence="2 5" id="KW-0547">Nucleotide-binding</keyword>
<keyword evidence="1" id="KW-0808">Transferase</keyword>
<evidence type="ECO:0000256" key="2">
    <source>
        <dbReference type="ARBA" id="ARBA00022741"/>
    </source>
</evidence>
<evidence type="ECO:0000256" key="1">
    <source>
        <dbReference type="ARBA" id="ARBA00022679"/>
    </source>
</evidence>
<keyword evidence="3 9" id="KW-0418">Kinase</keyword>
<accession>A0A941ISB4</accession>
<evidence type="ECO:0000259" key="8">
    <source>
        <dbReference type="PROSITE" id="PS50011"/>
    </source>
</evidence>
<dbReference type="Pfam" id="PF00069">
    <property type="entry name" value="Pkinase"/>
    <property type="match status" value="1"/>
</dbReference>
<dbReference type="InterPro" id="IPR000719">
    <property type="entry name" value="Prot_kinase_dom"/>
</dbReference>